<dbReference type="InterPro" id="IPR050194">
    <property type="entry name" value="Glycosyltransferase_grp1"/>
</dbReference>
<keyword evidence="3" id="KW-1185">Reference proteome</keyword>
<evidence type="ECO:0000313" key="2">
    <source>
        <dbReference type="EMBL" id="MBC4017494.1"/>
    </source>
</evidence>
<protein>
    <submittedName>
        <fullName evidence="2">Glycosyltransferase family 4 protein</fullName>
    </submittedName>
</protein>
<accession>A0A9X0R112</accession>
<dbReference type="PANTHER" id="PTHR45947">
    <property type="entry name" value="SULFOQUINOVOSYL TRANSFERASE SQD2"/>
    <property type="match status" value="1"/>
</dbReference>
<proteinExistence type="predicted"/>
<dbReference type="PANTHER" id="PTHR45947:SF13">
    <property type="entry name" value="TRANSFERASE"/>
    <property type="match status" value="1"/>
</dbReference>
<dbReference type="Pfam" id="PF13692">
    <property type="entry name" value="Glyco_trans_1_4"/>
    <property type="match status" value="1"/>
</dbReference>
<dbReference type="EMBL" id="JACOMF010000029">
    <property type="protein sequence ID" value="MBC4017494.1"/>
    <property type="molecule type" value="Genomic_DNA"/>
</dbReference>
<dbReference type="AlphaFoldDB" id="A0A9X0R112"/>
<dbReference type="Proteomes" id="UP000600101">
    <property type="component" value="Unassembled WGS sequence"/>
</dbReference>
<evidence type="ECO:0000313" key="3">
    <source>
        <dbReference type="Proteomes" id="UP000600101"/>
    </source>
</evidence>
<dbReference type="InterPro" id="IPR028098">
    <property type="entry name" value="Glyco_trans_4-like_N"/>
</dbReference>
<dbReference type="SUPFAM" id="SSF53756">
    <property type="entry name" value="UDP-Glycosyltransferase/glycogen phosphorylase"/>
    <property type="match status" value="1"/>
</dbReference>
<reference evidence="2" key="1">
    <citation type="submission" date="2020-08" db="EMBL/GenBank/DDBJ databases">
        <authorList>
            <person name="Hu Y."/>
            <person name="Nguyen S.V."/>
            <person name="Li F."/>
            <person name="Fanning S."/>
        </authorList>
    </citation>
    <scope>NUCLEOTIDE SEQUENCE</scope>
    <source>
        <strain evidence="2">SYSU D8009</strain>
    </source>
</reference>
<organism evidence="2 3">
    <name type="scientific">Siccirubricoccus deserti</name>
    <dbReference type="NCBI Taxonomy" id="2013562"/>
    <lineage>
        <taxon>Bacteria</taxon>
        <taxon>Pseudomonadati</taxon>
        <taxon>Pseudomonadota</taxon>
        <taxon>Alphaproteobacteria</taxon>
        <taxon>Acetobacterales</taxon>
        <taxon>Roseomonadaceae</taxon>
        <taxon>Siccirubricoccus</taxon>
    </lineage>
</organism>
<dbReference type="Pfam" id="PF13439">
    <property type="entry name" value="Glyco_transf_4"/>
    <property type="match status" value="1"/>
</dbReference>
<dbReference type="RefSeq" id="WP_186772253.1">
    <property type="nucleotide sequence ID" value="NZ_JACOMF010000029.1"/>
</dbReference>
<dbReference type="GO" id="GO:0016757">
    <property type="term" value="F:glycosyltransferase activity"/>
    <property type="evidence" value="ECO:0007669"/>
    <property type="project" value="UniProtKB-ARBA"/>
</dbReference>
<gene>
    <name evidence="2" type="ORF">H7965_19480</name>
</gene>
<sequence>MRLLFLCHNHPGLQAGGTEVLARSLFRELRDRHGVEGAFLAAVTGAHRERRPGTMLQGINDQPDEMLVWLGHFDRFFLAQPDTYGLASLAPVIAELAPDVVHLHHPLMFGLETVDLIRRAAPRARLIFTAHDYFPLCPQEGQLLTTAGRLCQGPSLDACQACFPGRPGADFVMRALQMRDVFRDFDRILTPSAFARDRYVAAGWPAERFTVMPNGLLPAEPAPHRIAPDGRRDRFGFFGHLNRFKGGLVALEASRQLQAAGIAHRLTLHGGAAYQSDSFMETLRADLAATPAATWPGPYGAAELPGLMAQVDWVVVPSIWWENAPLVIQEAFLHRRPVICGGIGGMAEMVRDGVDGLHAPVNDPAGLAQVMRRAMTTEGLWDHLVAHIAPPPTIAEVAERHLELYQDAMGLITA</sequence>
<comment type="caution">
    <text evidence="2">The sequence shown here is derived from an EMBL/GenBank/DDBJ whole genome shotgun (WGS) entry which is preliminary data.</text>
</comment>
<dbReference type="CDD" id="cd03823">
    <property type="entry name" value="GT4_ExpE7-like"/>
    <property type="match status" value="1"/>
</dbReference>
<evidence type="ECO:0000259" key="1">
    <source>
        <dbReference type="Pfam" id="PF13439"/>
    </source>
</evidence>
<dbReference type="Gene3D" id="3.40.50.2000">
    <property type="entry name" value="Glycogen Phosphorylase B"/>
    <property type="match status" value="2"/>
</dbReference>
<name>A0A9X0R112_9PROT</name>
<feature type="domain" description="Glycosyltransferase subfamily 4-like N-terminal" evidence="1">
    <location>
        <begin position="16"/>
        <end position="215"/>
    </location>
</feature>